<proteinExistence type="predicted"/>
<comment type="caution">
    <text evidence="6">The sequence shown here is derived from an EMBL/GenBank/DDBJ whole genome shotgun (WGS) entry which is preliminary data.</text>
</comment>
<accession>A0ABS8NPM0</accession>
<keyword evidence="2" id="KW-0408">Iron</keyword>
<evidence type="ECO:0000313" key="6">
    <source>
        <dbReference type="EMBL" id="MCC9644411.1"/>
    </source>
</evidence>
<evidence type="ECO:0000313" key="7">
    <source>
        <dbReference type="Proteomes" id="UP001430306"/>
    </source>
</evidence>
<reference evidence="6" key="1">
    <citation type="submission" date="2021-11" db="EMBL/GenBank/DDBJ databases">
        <title>Genome sequence.</title>
        <authorList>
            <person name="Sun Q."/>
        </authorList>
    </citation>
    <scope>NUCLEOTIDE SEQUENCE</scope>
    <source>
        <strain evidence="6">JC740</strain>
    </source>
</reference>
<name>A0ABS8NPM0_9BACT</name>
<dbReference type="Gene3D" id="3.90.1580.10">
    <property type="entry name" value="paralog of FGE (formylglycine-generating enzyme)"/>
    <property type="match status" value="2"/>
</dbReference>
<dbReference type="SUPFAM" id="SSF56436">
    <property type="entry name" value="C-type lectin-like"/>
    <property type="match status" value="1"/>
</dbReference>
<dbReference type="RefSeq" id="WP_230276150.1">
    <property type="nucleotide sequence ID" value="NZ_JAJKFW010000052.1"/>
</dbReference>
<dbReference type="PANTHER" id="PTHR23150">
    <property type="entry name" value="SULFATASE MODIFYING FACTOR 1, 2"/>
    <property type="match status" value="1"/>
</dbReference>
<dbReference type="SUPFAM" id="SSF109854">
    <property type="entry name" value="DinB/YfiT-like putative metalloenzymes"/>
    <property type="match status" value="1"/>
</dbReference>
<dbReference type="InterPro" id="IPR024775">
    <property type="entry name" value="DinB-like"/>
</dbReference>
<dbReference type="Pfam" id="PF12867">
    <property type="entry name" value="DinB_2"/>
    <property type="match status" value="1"/>
</dbReference>
<dbReference type="InterPro" id="IPR005532">
    <property type="entry name" value="SUMF_dom"/>
</dbReference>
<feature type="domain" description="DinB-like" evidence="5">
    <location>
        <begin position="10"/>
        <end position="143"/>
    </location>
</feature>
<keyword evidence="7" id="KW-1185">Reference proteome</keyword>
<protein>
    <submittedName>
        <fullName evidence="6">Ergothioneine biosynthesis protein EgtB</fullName>
    </submittedName>
</protein>
<organism evidence="6 7">
    <name type="scientific">Rhodopirellula halodulae</name>
    <dbReference type="NCBI Taxonomy" id="2894198"/>
    <lineage>
        <taxon>Bacteria</taxon>
        <taxon>Pseudomonadati</taxon>
        <taxon>Planctomycetota</taxon>
        <taxon>Planctomycetia</taxon>
        <taxon>Pirellulales</taxon>
        <taxon>Pirellulaceae</taxon>
        <taxon>Rhodopirellula</taxon>
    </lineage>
</organism>
<dbReference type="EMBL" id="JAJKFW010000052">
    <property type="protein sequence ID" value="MCC9644411.1"/>
    <property type="molecule type" value="Genomic_DNA"/>
</dbReference>
<dbReference type="InterPro" id="IPR051043">
    <property type="entry name" value="Sulfatase_Mod_Factor_Kinase"/>
</dbReference>
<comment type="pathway">
    <text evidence="3">Amino-acid biosynthesis; ergothioneine biosynthesis.</text>
</comment>
<dbReference type="InterPro" id="IPR017806">
    <property type="entry name" value="EgtB"/>
</dbReference>
<feature type="domain" description="Sulfatase-modifying factor enzyme-like" evidence="4">
    <location>
        <begin position="319"/>
        <end position="396"/>
    </location>
</feature>
<evidence type="ECO:0000256" key="3">
    <source>
        <dbReference type="ARBA" id="ARBA00037882"/>
    </source>
</evidence>
<dbReference type="NCBIfam" id="TIGR03440">
    <property type="entry name" value="egtB_TIGR03440"/>
    <property type="match status" value="1"/>
</dbReference>
<evidence type="ECO:0000259" key="5">
    <source>
        <dbReference type="Pfam" id="PF12867"/>
    </source>
</evidence>
<dbReference type="InterPro" id="IPR042095">
    <property type="entry name" value="SUMF_sf"/>
</dbReference>
<dbReference type="PANTHER" id="PTHR23150:SF36">
    <property type="entry name" value="HERCYNINE OXYGENASE"/>
    <property type="match status" value="1"/>
</dbReference>
<feature type="domain" description="Sulfatase-modifying factor enzyme-like" evidence="4">
    <location>
        <begin position="200"/>
        <end position="314"/>
    </location>
</feature>
<evidence type="ECO:0000256" key="2">
    <source>
        <dbReference type="ARBA" id="ARBA00023004"/>
    </source>
</evidence>
<gene>
    <name evidence="6" type="primary">egtB</name>
    <name evidence="6" type="ORF">LOC71_19230</name>
</gene>
<dbReference type="InterPro" id="IPR034660">
    <property type="entry name" value="DinB/YfiT-like"/>
</dbReference>
<evidence type="ECO:0000259" key="4">
    <source>
        <dbReference type="Pfam" id="PF03781"/>
    </source>
</evidence>
<evidence type="ECO:0000256" key="1">
    <source>
        <dbReference type="ARBA" id="ARBA00023002"/>
    </source>
</evidence>
<dbReference type="InterPro" id="IPR016187">
    <property type="entry name" value="CTDL_fold"/>
</dbReference>
<keyword evidence="1" id="KW-0560">Oxidoreductase</keyword>
<dbReference type="Proteomes" id="UP001430306">
    <property type="component" value="Unassembled WGS sequence"/>
</dbReference>
<dbReference type="Pfam" id="PF03781">
    <property type="entry name" value="FGE-sulfatase"/>
    <property type="match status" value="2"/>
</dbReference>
<sequence>MNANSMLDLYKRVRQHSQTICEPLQTEDYVAQSMPDASPIRWHLAHTTWFFETFCLKQLPDYEPVHPAFEVLFNSYYNTVGEQFPRHRRGLLTRPTVREVWDYREQVDQAMLRLLARPDRETIVSDDVLRTGLNHEQQHQELMLTDLLHLFSCNPLHPVYRQDALPQSSAADALRWVEATKEQIQTIGYDPNLHGPFCFDNELPQHRVLLPTHAIANRLVTNGEYLQFIEDGGYRNPNHWLSAGWATVQAEGWNAPLYWQKRDEGWYQFTLAGLIPVDVDAPVCHISYFEADAYARWAGGRLPTEFEWEVAVRDSGSQLHDAFGSRWQWTSSDYAAYPKYNPPEGAIGEYNGKFMCGQKVLRGSSIATPDWHARLTYRNFFPPETRWQFSGIRLAKDL</sequence>